<protein>
    <recommendedName>
        <fullName evidence="3">SRPBCC family protein</fullName>
    </recommendedName>
</protein>
<dbReference type="SUPFAM" id="SSF55961">
    <property type="entry name" value="Bet v1-like"/>
    <property type="match status" value="1"/>
</dbReference>
<dbReference type="InterPro" id="IPR023393">
    <property type="entry name" value="START-like_dom_sf"/>
</dbReference>
<dbReference type="AlphaFoldDB" id="A0A1G7LX82"/>
<dbReference type="OrthoDB" id="7860307at2"/>
<dbReference type="RefSeq" id="WP_074554507.1">
    <property type="nucleotide sequence ID" value="NZ_CP119563.1"/>
</dbReference>
<name>A0A1G7LX82_RHOCA</name>
<dbReference type="Proteomes" id="UP000183812">
    <property type="component" value="Unassembled WGS sequence"/>
</dbReference>
<dbReference type="EMBL" id="FNAY01000012">
    <property type="protein sequence ID" value="SDF53540.1"/>
    <property type="molecule type" value="Genomic_DNA"/>
</dbReference>
<proteinExistence type="predicted"/>
<accession>A0A1G7LX82</accession>
<organism evidence="1 2">
    <name type="scientific">Rhodobacter capsulatus</name>
    <name type="common">Rhodopseudomonas capsulata</name>
    <dbReference type="NCBI Taxonomy" id="1061"/>
    <lineage>
        <taxon>Bacteria</taxon>
        <taxon>Pseudomonadati</taxon>
        <taxon>Pseudomonadota</taxon>
        <taxon>Alphaproteobacteria</taxon>
        <taxon>Rhodobacterales</taxon>
        <taxon>Rhodobacter group</taxon>
        <taxon>Rhodobacter</taxon>
    </lineage>
</organism>
<evidence type="ECO:0000313" key="1">
    <source>
        <dbReference type="EMBL" id="SDF53540.1"/>
    </source>
</evidence>
<reference evidence="1 2" key="1">
    <citation type="submission" date="2016-10" db="EMBL/GenBank/DDBJ databases">
        <authorList>
            <person name="de Groot N.N."/>
        </authorList>
    </citation>
    <scope>NUCLEOTIDE SEQUENCE [LARGE SCALE GENOMIC DNA]</scope>
    <source>
        <strain evidence="2">DSM 938 / 37b4</strain>
    </source>
</reference>
<dbReference type="CDD" id="cd07812">
    <property type="entry name" value="SRPBCC"/>
    <property type="match status" value="1"/>
</dbReference>
<sequence length="152" mass="17237">MKFSNRVDVALPADRLFEQLTDIPALERAAMKKGVVMRRLDSLAEKGAGLSWDVDFRLRGKPRQMIVDVARYEAPVRIDYSGTSSGFEVTLVLEFAALAPRRSRMSTLLEIKPRTLGGRLLLQSARLGRANLDRRYDERIKSFLRDLESRAA</sequence>
<dbReference type="Gene3D" id="3.30.530.20">
    <property type="match status" value="1"/>
</dbReference>
<evidence type="ECO:0000313" key="2">
    <source>
        <dbReference type="Proteomes" id="UP000183812"/>
    </source>
</evidence>
<evidence type="ECO:0008006" key="3">
    <source>
        <dbReference type="Google" id="ProtNLM"/>
    </source>
</evidence>
<gene>
    <name evidence="1" type="ORF">SAMN04244550_02410</name>
</gene>